<reference evidence="1" key="1">
    <citation type="submission" date="2020-05" db="EMBL/GenBank/DDBJ databases">
        <authorList>
            <person name="Chiriac C."/>
            <person name="Salcher M."/>
            <person name="Ghai R."/>
            <person name="Kavagutti S V."/>
        </authorList>
    </citation>
    <scope>NUCLEOTIDE SEQUENCE</scope>
</reference>
<sequence length="531" mass="56037">MIKRIAATAAAAVLVASGSVAANAADAPVYMETVAPGATLNVLATAGDKIGDYWLPGIPDGMGAYKSGSTVKVLMNHEISSTASTTVRANGISGTSITEFTVDPTTNKVISAKEAISKATFYNYQTGKYGTKGTSPSIGAMKSDSYGVYHTSAISRFCSSSWAPAGTFATKVSGKTVGYTGGIYLTGEEAGDEGRGFALNSLGELVQLPRLGLSSWETFNAVPTGSVATAVIGTEDAGDGSSEFWMYQGTKNNTGKAWYEKAGLTNGKNYVLKVAGATSDLEFRKAFGKGKAVAASFTAVDWKDGGTFQNQTANEFGFGFSAIEDGAFDPNNKNDYYFVQKSSAGASVTLNPDDATVVKRDGGALWKVSFTDIKNPAKGATLELVLDGTEAPYLNMPDNITVDKGGRILIQEDPGKNAQVSRVIAYDIATKKMAVVARFKDVYFSSVATLATAKMTEDEESSGIIEVTELFKKSATDTNTYYLLNAQVHVTAQIGRPDITDEATKAELVKLVEAGQVYLLTIADWSKVSFK</sequence>
<evidence type="ECO:0000313" key="1">
    <source>
        <dbReference type="EMBL" id="CAB4618848.1"/>
    </source>
</evidence>
<organism evidence="1">
    <name type="scientific">freshwater metagenome</name>
    <dbReference type="NCBI Taxonomy" id="449393"/>
    <lineage>
        <taxon>unclassified sequences</taxon>
        <taxon>metagenomes</taxon>
        <taxon>ecological metagenomes</taxon>
    </lineage>
</organism>
<proteinExistence type="predicted"/>
<dbReference type="EMBL" id="CAEZVD010000023">
    <property type="protein sequence ID" value="CAB4618848.1"/>
    <property type="molecule type" value="Genomic_DNA"/>
</dbReference>
<name>A0A6J6ID23_9ZZZZ</name>
<protein>
    <submittedName>
        <fullName evidence="1">Unannotated protein</fullName>
    </submittedName>
</protein>
<accession>A0A6J6ID23</accession>
<gene>
    <name evidence="1" type="ORF">UFOPK1909_00401</name>
</gene>
<dbReference type="AlphaFoldDB" id="A0A6J6ID23"/>